<dbReference type="InterPro" id="IPR024925">
    <property type="entry name" value="Malonyl_CoA-ACP_transAc"/>
</dbReference>
<dbReference type="Gene3D" id="3.40.366.10">
    <property type="entry name" value="Malonyl-Coenzyme A Acyl Carrier Protein, domain 2"/>
    <property type="match status" value="1"/>
</dbReference>
<dbReference type="Pfam" id="PF00698">
    <property type="entry name" value="Acyl_transf_1"/>
    <property type="match status" value="1"/>
</dbReference>
<evidence type="ECO:0000256" key="3">
    <source>
        <dbReference type="ARBA" id="ARBA00022679"/>
    </source>
</evidence>
<proteinExistence type="inferred from homology"/>
<dbReference type="PANTHER" id="PTHR42681">
    <property type="entry name" value="MALONYL-COA-ACYL CARRIER PROTEIN TRANSACYLASE, MITOCHONDRIAL"/>
    <property type="match status" value="1"/>
</dbReference>
<comment type="similarity">
    <text evidence="1">Belongs to the FabD family.</text>
</comment>
<evidence type="ECO:0000313" key="8">
    <source>
        <dbReference type="Proteomes" id="UP000277580"/>
    </source>
</evidence>
<gene>
    <name evidence="7" type="ORF">P167DRAFT_481232</name>
</gene>
<sequence>MQTSRRSCLSRYISNTTISQRPKTALFFPGQGTQKPGMLTPLIKTFPRTLNPLLEVLEATCPGLRKIIAGGPCVELTDTANAQPAILITSIAILRVLEQEFGLKTANFDYLLGHSLGEFSALVAADVISLEDALTLVRRRGEEMAACADATPGELGMWAIMVEPNLMDGLMRKFYDFIHSEVLPDDEFLGVANINSSTQIVLSGHVRAVQAFLCHMRKFKGSDPRAIRLNVSAPFHSHIMYPAVKVVKNLLDEMEIRPGFEKVVANATGRPYEGVEPMKRHLAAQAVETVQWKDSIGYLERVQGVERWVGIGPGKVGKNLVGREVQGGPPSVLCATGLDIKEMEEVVRALEDL</sequence>
<dbReference type="InterPro" id="IPR016036">
    <property type="entry name" value="Malonyl_transacylase_ACP-bd"/>
</dbReference>
<dbReference type="InterPro" id="IPR014043">
    <property type="entry name" value="Acyl_transferase_dom"/>
</dbReference>
<evidence type="ECO:0000256" key="1">
    <source>
        <dbReference type="ARBA" id="ARBA00008217"/>
    </source>
</evidence>
<dbReference type="InterPro" id="IPR050858">
    <property type="entry name" value="Mal-CoA-ACP_Trans/PKS_FabD"/>
</dbReference>
<evidence type="ECO:0000256" key="5">
    <source>
        <dbReference type="ARBA" id="ARBA00048462"/>
    </source>
</evidence>
<keyword evidence="4" id="KW-0012">Acyltransferase</keyword>
<comment type="catalytic activity">
    <reaction evidence="5">
        <text>holo-[ACP] + malonyl-CoA = malonyl-[ACP] + CoA</text>
        <dbReference type="Rhea" id="RHEA:41792"/>
        <dbReference type="Rhea" id="RHEA-COMP:9623"/>
        <dbReference type="Rhea" id="RHEA-COMP:9685"/>
        <dbReference type="ChEBI" id="CHEBI:57287"/>
        <dbReference type="ChEBI" id="CHEBI:57384"/>
        <dbReference type="ChEBI" id="CHEBI:64479"/>
        <dbReference type="ChEBI" id="CHEBI:78449"/>
        <dbReference type="EC" id="2.3.1.39"/>
    </reaction>
</comment>
<evidence type="ECO:0000259" key="6">
    <source>
        <dbReference type="SMART" id="SM00827"/>
    </source>
</evidence>
<organism evidence="7 8">
    <name type="scientific">Morchella conica CCBAS932</name>
    <dbReference type="NCBI Taxonomy" id="1392247"/>
    <lineage>
        <taxon>Eukaryota</taxon>
        <taxon>Fungi</taxon>
        <taxon>Dikarya</taxon>
        <taxon>Ascomycota</taxon>
        <taxon>Pezizomycotina</taxon>
        <taxon>Pezizomycetes</taxon>
        <taxon>Pezizales</taxon>
        <taxon>Morchellaceae</taxon>
        <taxon>Morchella</taxon>
    </lineage>
</organism>
<name>A0A3N4L0X6_9PEZI</name>
<dbReference type="STRING" id="1392247.A0A3N4L0X6"/>
<feature type="domain" description="Malonyl-CoA:ACP transacylase (MAT)" evidence="6">
    <location>
        <begin position="27"/>
        <end position="343"/>
    </location>
</feature>
<accession>A0A3N4L0X6</accession>
<dbReference type="SMART" id="SM00827">
    <property type="entry name" value="PKS_AT"/>
    <property type="match status" value="1"/>
</dbReference>
<dbReference type="FunCoup" id="A0A3N4L0X6">
    <property type="interactions" value="40"/>
</dbReference>
<dbReference type="SUPFAM" id="SSF55048">
    <property type="entry name" value="Probable ACP-binding domain of malonyl-CoA ACP transacylase"/>
    <property type="match status" value="1"/>
</dbReference>
<keyword evidence="8" id="KW-1185">Reference proteome</keyword>
<dbReference type="InParanoid" id="A0A3N4L0X6"/>
<dbReference type="Proteomes" id="UP000277580">
    <property type="component" value="Unassembled WGS sequence"/>
</dbReference>
<dbReference type="PANTHER" id="PTHR42681:SF1">
    <property type="entry name" value="MALONYL-COA-ACYL CARRIER PROTEIN TRANSACYLASE, MITOCHONDRIAL"/>
    <property type="match status" value="1"/>
</dbReference>
<evidence type="ECO:0000256" key="2">
    <source>
        <dbReference type="ARBA" id="ARBA00013258"/>
    </source>
</evidence>
<evidence type="ECO:0000313" key="7">
    <source>
        <dbReference type="EMBL" id="RPB16474.1"/>
    </source>
</evidence>
<dbReference type="InterPro" id="IPR016035">
    <property type="entry name" value="Acyl_Trfase/lysoPLipase"/>
</dbReference>
<dbReference type="PIRSF" id="PIRSF000446">
    <property type="entry name" value="Mct"/>
    <property type="match status" value="1"/>
</dbReference>
<dbReference type="GO" id="GO:0006633">
    <property type="term" value="P:fatty acid biosynthetic process"/>
    <property type="evidence" value="ECO:0007669"/>
    <property type="project" value="TreeGrafter"/>
</dbReference>
<dbReference type="Gene3D" id="3.30.70.250">
    <property type="entry name" value="Malonyl-CoA ACP transacylase, ACP-binding"/>
    <property type="match status" value="1"/>
</dbReference>
<keyword evidence="3" id="KW-0808">Transferase</keyword>
<dbReference type="EC" id="2.3.1.39" evidence="2"/>
<dbReference type="AlphaFoldDB" id="A0A3N4L0X6"/>
<reference evidence="7 8" key="1">
    <citation type="journal article" date="2018" name="Nat. Ecol. Evol.">
        <title>Pezizomycetes genomes reveal the molecular basis of ectomycorrhizal truffle lifestyle.</title>
        <authorList>
            <person name="Murat C."/>
            <person name="Payen T."/>
            <person name="Noel B."/>
            <person name="Kuo A."/>
            <person name="Morin E."/>
            <person name="Chen J."/>
            <person name="Kohler A."/>
            <person name="Krizsan K."/>
            <person name="Balestrini R."/>
            <person name="Da Silva C."/>
            <person name="Montanini B."/>
            <person name="Hainaut M."/>
            <person name="Levati E."/>
            <person name="Barry K.W."/>
            <person name="Belfiori B."/>
            <person name="Cichocki N."/>
            <person name="Clum A."/>
            <person name="Dockter R.B."/>
            <person name="Fauchery L."/>
            <person name="Guy J."/>
            <person name="Iotti M."/>
            <person name="Le Tacon F."/>
            <person name="Lindquist E.A."/>
            <person name="Lipzen A."/>
            <person name="Malagnac F."/>
            <person name="Mello A."/>
            <person name="Molinier V."/>
            <person name="Miyauchi S."/>
            <person name="Poulain J."/>
            <person name="Riccioni C."/>
            <person name="Rubini A."/>
            <person name="Sitrit Y."/>
            <person name="Splivallo R."/>
            <person name="Traeger S."/>
            <person name="Wang M."/>
            <person name="Zifcakova L."/>
            <person name="Wipf D."/>
            <person name="Zambonelli A."/>
            <person name="Paolocci F."/>
            <person name="Nowrousian M."/>
            <person name="Ottonello S."/>
            <person name="Baldrian P."/>
            <person name="Spatafora J.W."/>
            <person name="Henrissat B."/>
            <person name="Nagy L.G."/>
            <person name="Aury J.M."/>
            <person name="Wincker P."/>
            <person name="Grigoriev I.V."/>
            <person name="Bonfante P."/>
            <person name="Martin F.M."/>
        </authorList>
    </citation>
    <scope>NUCLEOTIDE SEQUENCE [LARGE SCALE GENOMIC DNA]</scope>
    <source>
        <strain evidence="7 8">CCBAS932</strain>
    </source>
</reference>
<dbReference type="OrthoDB" id="541883at2759"/>
<dbReference type="SUPFAM" id="SSF52151">
    <property type="entry name" value="FabD/lysophospholipase-like"/>
    <property type="match status" value="1"/>
</dbReference>
<protein>
    <recommendedName>
        <fullName evidence="2">[acyl-carrier-protein] S-malonyltransferase</fullName>
        <ecNumber evidence="2">2.3.1.39</ecNumber>
    </recommendedName>
</protein>
<evidence type="ECO:0000256" key="4">
    <source>
        <dbReference type="ARBA" id="ARBA00023315"/>
    </source>
</evidence>
<dbReference type="GO" id="GO:0005739">
    <property type="term" value="C:mitochondrion"/>
    <property type="evidence" value="ECO:0007669"/>
    <property type="project" value="TreeGrafter"/>
</dbReference>
<dbReference type="EMBL" id="ML119109">
    <property type="protein sequence ID" value="RPB16474.1"/>
    <property type="molecule type" value="Genomic_DNA"/>
</dbReference>
<dbReference type="InterPro" id="IPR001227">
    <property type="entry name" value="Ac_transferase_dom_sf"/>
</dbReference>
<dbReference type="GO" id="GO:0004314">
    <property type="term" value="F:[acyl-carrier-protein] S-malonyltransferase activity"/>
    <property type="evidence" value="ECO:0007669"/>
    <property type="project" value="UniProtKB-EC"/>
</dbReference>